<feature type="binding site" evidence="9">
    <location>
        <position position="105"/>
    </location>
    <ligand>
        <name>Zn(2+)</name>
        <dbReference type="ChEBI" id="CHEBI:29105"/>
    </ligand>
</feature>
<evidence type="ECO:0000313" key="11">
    <source>
        <dbReference type="EMBL" id="SFV37665.1"/>
    </source>
</evidence>
<evidence type="ECO:0000313" key="12">
    <source>
        <dbReference type="Proteomes" id="UP000199423"/>
    </source>
</evidence>
<comment type="catalytic activity">
    <reaction evidence="8 10">
        <text>hydrogencarbonate + H(+) = CO2 + H2O</text>
        <dbReference type="Rhea" id="RHEA:10748"/>
        <dbReference type="ChEBI" id="CHEBI:15377"/>
        <dbReference type="ChEBI" id="CHEBI:15378"/>
        <dbReference type="ChEBI" id="CHEBI:16526"/>
        <dbReference type="ChEBI" id="CHEBI:17544"/>
        <dbReference type="EC" id="4.2.1.1"/>
    </reaction>
</comment>
<evidence type="ECO:0000256" key="2">
    <source>
        <dbReference type="ARBA" id="ARBA00012925"/>
    </source>
</evidence>
<evidence type="ECO:0000256" key="8">
    <source>
        <dbReference type="ARBA" id="ARBA00048348"/>
    </source>
</evidence>
<dbReference type="PANTHER" id="PTHR11002">
    <property type="entry name" value="CARBONIC ANHYDRASE"/>
    <property type="match status" value="1"/>
</dbReference>
<dbReference type="InterPro" id="IPR015892">
    <property type="entry name" value="Carbonic_anhydrase_CS"/>
</dbReference>
<reference evidence="12" key="1">
    <citation type="submission" date="2016-10" db="EMBL/GenBank/DDBJ databases">
        <authorList>
            <person name="Varghese N."/>
            <person name="Submissions S."/>
        </authorList>
    </citation>
    <scope>NUCLEOTIDE SEQUENCE [LARGE SCALE GENOMIC DNA]</scope>
    <source>
        <strain evidence="12">DSM 1565</strain>
    </source>
</reference>
<organism evidence="11 12">
    <name type="scientific">Hyphomicrobium facile</name>
    <dbReference type="NCBI Taxonomy" id="51670"/>
    <lineage>
        <taxon>Bacteria</taxon>
        <taxon>Pseudomonadati</taxon>
        <taxon>Pseudomonadota</taxon>
        <taxon>Alphaproteobacteria</taxon>
        <taxon>Hyphomicrobiales</taxon>
        <taxon>Hyphomicrobiaceae</taxon>
        <taxon>Hyphomicrobium</taxon>
    </lineage>
</organism>
<dbReference type="OrthoDB" id="9797527at2"/>
<dbReference type="GO" id="GO:0015976">
    <property type="term" value="P:carbon utilization"/>
    <property type="evidence" value="ECO:0007669"/>
    <property type="project" value="InterPro"/>
</dbReference>
<dbReference type="Proteomes" id="UP000199423">
    <property type="component" value="Unassembled WGS sequence"/>
</dbReference>
<comment type="cofactor">
    <cofactor evidence="9">
        <name>Zn(2+)</name>
        <dbReference type="ChEBI" id="CHEBI:29105"/>
    </cofactor>
    <text evidence="9">Binds 1 zinc ion per subunit.</text>
</comment>
<keyword evidence="4 9" id="KW-0479">Metal-binding</keyword>
<dbReference type="GO" id="GO:0008270">
    <property type="term" value="F:zinc ion binding"/>
    <property type="evidence" value="ECO:0007669"/>
    <property type="project" value="UniProtKB-UniRule"/>
</dbReference>
<dbReference type="InterPro" id="IPR045066">
    <property type="entry name" value="Beta_CA_cladeB"/>
</dbReference>
<accession>A0A1I7NSS2</accession>
<feature type="binding site" evidence="9">
    <location>
        <position position="108"/>
    </location>
    <ligand>
        <name>Zn(2+)</name>
        <dbReference type="ChEBI" id="CHEBI:29105"/>
    </ligand>
</feature>
<dbReference type="SMART" id="SM00947">
    <property type="entry name" value="Pro_CA"/>
    <property type="match status" value="1"/>
</dbReference>
<evidence type="ECO:0000256" key="5">
    <source>
        <dbReference type="ARBA" id="ARBA00022833"/>
    </source>
</evidence>
<protein>
    <recommendedName>
        <fullName evidence="3 10">Carbonic anhydrase</fullName>
        <ecNumber evidence="2 10">4.2.1.1</ecNumber>
    </recommendedName>
    <alternativeName>
        <fullName evidence="7 10">Carbonate dehydratase</fullName>
    </alternativeName>
</protein>
<dbReference type="FunFam" id="3.40.1050.10:FF:000003">
    <property type="entry name" value="Carbonic anhydrase"/>
    <property type="match status" value="1"/>
</dbReference>
<dbReference type="AlphaFoldDB" id="A0A1I7NSS2"/>
<name>A0A1I7NSS2_9HYPH</name>
<proteinExistence type="inferred from homology"/>
<evidence type="ECO:0000256" key="7">
    <source>
        <dbReference type="ARBA" id="ARBA00031969"/>
    </source>
</evidence>
<dbReference type="PROSITE" id="PS00705">
    <property type="entry name" value="PROK_CO2_ANHYDRASE_2"/>
    <property type="match status" value="1"/>
</dbReference>
<dbReference type="CDD" id="cd00884">
    <property type="entry name" value="beta_CA_cladeB"/>
    <property type="match status" value="1"/>
</dbReference>
<dbReference type="Gene3D" id="3.40.1050.10">
    <property type="entry name" value="Carbonic anhydrase"/>
    <property type="match status" value="1"/>
</dbReference>
<dbReference type="GO" id="GO:0004089">
    <property type="term" value="F:carbonate dehydratase activity"/>
    <property type="evidence" value="ECO:0007669"/>
    <property type="project" value="UniProtKB-UniRule"/>
</dbReference>
<feature type="binding site" evidence="9">
    <location>
        <position position="46"/>
    </location>
    <ligand>
        <name>Zn(2+)</name>
        <dbReference type="ChEBI" id="CHEBI:29105"/>
    </ligand>
</feature>
<evidence type="ECO:0000256" key="6">
    <source>
        <dbReference type="ARBA" id="ARBA00023239"/>
    </source>
</evidence>
<evidence type="ECO:0000256" key="9">
    <source>
        <dbReference type="PIRSR" id="PIRSR601765-1"/>
    </source>
</evidence>
<feature type="binding site" evidence="9">
    <location>
        <position position="44"/>
    </location>
    <ligand>
        <name>Zn(2+)</name>
        <dbReference type="ChEBI" id="CHEBI:29105"/>
    </ligand>
</feature>
<evidence type="ECO:0000256" key="10">
    <source>
        <dbReference type="RuleBase" id="RU003956"/>
    </source>
</evidence>
<keyword evidence="12" id="KW-1185">Reference proteome</keyword>
<dbReference type="RefSeq" id="WP_092868771.1">
    <property type="nucleotide sequence ID" value="NZ_FPCH01000003.1"/>
</dbReference>
<dbReference type="InterPro" id="IPR036874">
    <property type="entry name" value="Carbonic_anhydrase_sf"/>
</dbReference>
<dbReference type="STRING" id="51670.SAMN04488557_3278"/>
<sequence>MSSFPESLTDRYRRFRHRHFVLNADHYEELATYGQNPETMVISCSDSRVDPETIFSAMPGELFIVRNVANLVPPYETGGKYHGVSTAVEFAVMNLRIKNLIIMGHSGCGGVKAALDQSAAIQTEAQFISRWMSMLDEARLSVLSAHQNSPQAIKQEALEKEGIKQAIKNLRTFPFVRDQEERGRLALHGAHFDIRTGTLTVLNHSRGMFYPL</sequence>
<keyword evidence="6 10" id="KW-0456">Lyase</keyword>
<dbReference type="PANTHER" id="PTHR11002:SF76">
    <property type="entry name" value="CARBONIC ANHYDRASE"/>
    <property type="match status" value="1"/>
</dbReference>
<evidence type="ECO:0000256" key="3">
    <source>
        <dbReference type="ARBA" id="ARBA00014628"/>
    </source>
</evidence>
<dbReference type="Pfam" id="PF00484">
    <property type="entry name" value="Pro_CA"/>
    <property type="match status" value="1"/>
</dbReference>
<keyword evidence="5 9" id="KW-0862">Zinc</keyword>
<comment type="similarity">
    <text evidence="1 10">Belongs to the beta-class carbonic anhydrase family.</text>
</comment>
<dbReference type="SUPFAM" id="SSF53056">
    <property type="entry name" value="beta-carbonic anhydrase, cab"/>
    <property type="match status" value="1"/>
</dbReference>
<gene>
    <name evidence="11" type="ORF">SAMN04488557_3278</name>
</gene>
<dbReference type="InterPro" id="IPR001765">
    <property type="entry name" value="Carbonic_anhydrase"/>
</dbReference>
<dbReference type="EMBL" id="FPCH01000003">
    <property type="protein sequence ID" value="SFV37665.1"/>
    <property type="molecule type" value="Genomic_DNA"/>
</dbReference>
<evidence type="ECO:0000256" key="1">
    <source>
        <dbReference type="ARBA" id="ARBA00006217"/>
    </source>
</evidence>
<dbReference type="EC" id="4.2.1.1" evidence="2 10"/>
<evidence type="ECO:0000256" key="4">
    <source>
        <dbReference type="ARBA" id="ARBA00022723"/>
    </source>
</evidence>
<comment type="function">
    <text evidence="10">Reversible hydration of carbon dioxide.</text>
</comment>
<dbReference type="PROSITE" id="PS00704">
    <property type="entry name" value="PROK_CO2_ANHYDRASE_1"/>
    <property type="match status" value="1"/>
</dbReference>